<dbReference type="InterPro" id="IPR003870">
    <property type="entry name" value="DUF222"/>
</dbReference>
<comment type="similarity">
    <text evidence="1">Belongs to the Rv1128c/1148c/1588c/1702c/1945/3466 family.</text>
</comment>
<sequence>AEGAVRGSADDAGTAEGEERGFGQAVNRPRRLAEAFGQLLETLDPKRLPIHGGDATNVTVTISLDALRDGLGVATLDNGVPGDGFEAITAAHARRLACNARIIPAVLGSDSEVLDLGRASRLFTKAQRRALLLRDRTCRAEGCDIPGTWSEAHHLRPWQGGGETDLHNAVLLCSHHHHRVHDPGYDHRRLASGDLRFHRRS</sequence>
<dbReference type="InterPro" id="IPR002711">
    <property type="entry name" value="HNH"/>
</dbReference>
<evidence type="ECO:0000313" key="4">
    <source>
        <dbReference type="EMBL" id="TKI60459.1"/>
    </source>
</evidence>
<proteinExistence type="inferred from homology"/>
<gene>
    <name evidence="4" type="ORF">FC770_16850</name>
</gene>
<reference evidence="4 5" key="1">
    <citation type="submission" date="2019-04" db="EMBL/GenBank/DDBJ databases">
        <authorList>
            <person name="Dong K."/>
        </authorList>
    </citation>
    <scope>NUCLEOTIDE SEQUENCE [LARGE SCALE GENOMIC DNA]</scope>
    <source>
        <strain evidence="5">dk3543</strain>
    </source>
</reference>
<dbReference type="Pfam" id="PF01844">
    <property type="entry name" value="HNH"/>
    <property type="match status" value="1"/>
</dbReference>
<dbReference type="GO" id="GO:0008270">
    <property type="term" value="F:zinc ion binding"/>
    <property type="evidence" value="ECO:0007669"/>
    <property type="project" value="InterPro"/>
</dbReference>
<dbReference type="CDD" id="cd00085">
    <property type="entry name" value="HNHc"/>
    <property type="match status" value="1"/>
</dbReference>
<dbReference type="SMART" id="SM00507">
    <property type="entry name" value="HNHc"/>
    <property type="match status" value="1"/>
</dbReference>
<dbReference type="GO" id="GO:0003676">
    <property type="term" value="F:nucleic acid binding"/>
    <property type="evidence" value="ECO:0007669"/>
    <property type="project" value="InterPro"/>
</dbReference>
<accession>A0A4U2YHI4</accession>
<dbReference type="OrthoDB" id="3634417at2"/>
<name>A0A4U2YHI4_9ACTN</name>
<evidence type="ECO:0000256" key="1">
    <source>
        <dbReference type="ARBA" id="ARBA00023450"/>
    </source>
</evidence>
<keyword evidence="5" id="KW-1185">Reference proteome</keyword>
<protein>
    <submittedName>
        <fullName evidence="4">DUF222 domain-containing protein</fullName>
    </submittedName>
</protein>
<feature type="region of interest" description="Disordered" evidence="2">
    <location>
        <begin position="1"/>
        <end position="26"/>
    </location>
</feature>
<feature type="domain" description="HNH nuclease" evidence="3">
    <location>
        <begin position="126"/>
        <end position="178"/>
    </location>
</feature>
<evidence type="ECO:0000313" key="5">
    <source>
        <dbReference type="Proteomes" id="UP000307808"/>
    </source>
</evidence>
<dbReference type="RefSeq" id="WP_137067492.1">
    <property type="nucleotide sequence ID" value="NZ_SZPY01000005.1"/>
</dbReference>
<feature type="non-terminal residue" evidence="4">
    <location>
        <position position="1"/>
    </location>
</feature>
<evidence type="ECO:0000259" key="3">
    <source>
        <dbReference type="SMART" id="SM00507"/>
    </source>
</evidence>
<dbReference type="Proteomes" id="UP000307808">
    <property type="component" value="Unassembled WGS sequence"/>
</dbReference>
<dbReference type="InterPro" id="IPR003615">
    <property type="entry name" value="HNH_nuc"/>
</dbReference>
<dbReference type="AlphaFoldDB" id="A0A4U2YHI4"/>
<comment type="caution">
    <text evidence="4">The sequence shown here is derived from an EMBL/GenBank/DDBJ whole genome shotgun (WGS) entry which is preliminary data.</text>
</comment>
<organism evidence="4 5">
    <name type="scientific">Nocardioides jishulii</name>
    <dbReference type="NCBI Taxonomy" id="2575440"/>
    <lineage>
        <taxon>Bacteria</taxon>
        <taxon>Bacillati</taxon>
        <taxon>Actinomycetota</taxon>
        <taxon>Actinomycetes</taxon>
        <taxon>Propionibacteriales</taxon>
        <taxon>Nocardioidaceae</taxon>
        <taxon>Nocardioides</taxon>
    </lineage>
</organism>
<dbReference type="Gene3D" id="1.10.30.50">
    <property type="match status" value="1"/>
</dbReference>
<dbReference type="GO" id="GO:0004519">
    <property type="term" value="F:endonuclease activity"/>
    <property type="evidence" value="ECO:0007669"/>
    <property type="project" value="InterPro"/>
</dbReference>
<dbReference type="Pfam" id="PF02720">
    <property type="entry name" value="DUF222"/>
    <property type="match status" value="1"/>
</dbReference>
<dbReference type="EMBL" id="SZPY01000005">
    <property type="protein sequence ID" value="TKI60459.1"/>
    <property type="molecule type" value="Genomic_DNA"/>
</dbReference>
<evidence type="ECO:0000256" key="2">
    <source>
        <dbReference type="SAM" id="MobiDB-lite"/>
    </source>
</evidence>